<dbReference type="PANTHER" id="PTHR33116">
    <property type="entry name" value="REVERSE TRANSCRIPTASE ZINC-BINDING DOMAIN-CONTAINING PROTEIN-RELATED-RELATED"/>
    <property type="match status" value="1"/>
</dbReference>
<protein>
    <recommendedName>
        <fullName evidence="1">Reverse transcriptase domain-containing protein</fullName>
    </recommendedName>
</protein>
<evidence type="ECO:0000313" key="3">
    <source>
        <dbReference type="Proteomes" id="UP000289340"/>
    </source>
</evidence>
<comment type="caution">
    <text evidence="2">The sequence shown here is derived from an EMBL/GenBank/DDBJ whole genome shotgun (WGS) entry which is preliminary data.</text>
</comment>
<accession>A0A445F0L3</accession>
<sequence length="556" mass="64209">MGVCERKRKKKGNYSNDVDSNSVEKVVAMWERRLSLKLLLAALNGKDSVVAMCRFCRLMGLRILGCGELHVAITVIQTLRIMDWWLKDKGFQNLVKLEWGNYHPRGWRGLVLKQKIKFIKQRIRQWSISQGHISTRKVFNLKRELNALEDGLTNRILCQDEVKIKKSLQEQLWNAAYAVEYMLRQKARVRWLKEGDNNSNYFHRLINHRRRQNAIQGLFINGVWVHDPSSVKNAALHYFKSRFAEENTSRPTLDGVQFPSLPQREKESLVARFSEVEIKSAVWDCGSWMCHSQEFVPERGLRQGDPLAPLLFNIVVEGLTGLMRSAVAKDLFSSYQVGKKKEEVNIQYYADETLFFGAATNDNVRVLKCILKCFELVSGLKINYNKSQFGCLGVSSKCRSVWQPIISKFEAKLARWKQRNLSMGGISYGEVTKTPTRSLGEASFAHESLLRQKSRIKWLREGDSNTGFFHKSINFRRHYNAIQGIFIESIWVQQPKLVKEEAVKFFAARFTEEKLDRPTLDGVQFNIITHTQREELTSPFTDLELKDAVWSCGGDK</sequence>
<keyword evidence="3" id="KW-1185">Reference proteome</keyword>
<dbReference type="PANTHER" id="PTHR33116:SF79">
    <property type="entry name" value="REVERSE TRANSCRIPTASE DOMAIN, ZINC FINGER, CCHC-TYPE-RELATED"/>
    <property type="match status" value="1"/>
</dbReference>
<evidence type="ECO:0000313" key="2">
    <source>
        <dbReference type="EMBL" id="RZB42339.1"/>
    </source>
</evidence>
<proteinExistence type="predicted"/>
<organism evidence="2 3">
    <name type="scientific">Glycine soja</name>
    <name type="common">Wild soybean</name>
    <dbReference type="NCBI Taxonomy" id="3848"/>
    <lineage>
        <taxon>Eukaryota</taxon>
        <taxon>Viridiplantae</taxon>
        <taxon>Streptophyta</taxon>
        <taxon>Embryophyta</taxon>
        <taxon>Tracheophyta</taxon>
        <taxon>Spermatophyta</taxon>
        <taxon>Magnoliopsida</taxon>
        <taxon>eudicotyledons</taxon>
        <taxon>Gunneridae</taxon>
        <taxon>Pentapetalae</taxon>
        <taxon>rosids</taxon>
        <taxon>fabids</taxon>
        <taxon>Fabales</taxon>
        <taxon>Fabaceae</taxon>
        <taxon>Papilionoideae</taxon>
        <taxon>50 kb inversion clade</taxon>
        <taxon>NPAAA clade</taxon>
        <taxon>indigoferoid/millettioid clade</taxon>
        <taxon>Phaseoleae</taxon>
        <taxon>Glycine</taxon>
        <taxon>Glycine subgen. Soja</taxon>
    </lineage>
</organism>
<dbReference type="InterPro" id="IPR000477">
    <property type="entry name" value="RT_dom"/>
</dbReference>
<gene>
    <name evidence="2" type="ORF">D0Y65_053072</name>
</gene>
<dbReference type="Pfam" id="PF00078">
    <property type="entry name" value="RVT_1"/>
    <property type="match status" value="1"/>
</dbReference>
<evidence type="ECO:0000259" key="1">
    <source>
        <dbReference type="Pfam" id="PF00078"/>
    </source>
</evidence>
<dbReference type="EMBL" id="QZWG01000020">
    <property type="protein sequence ID" value="RZB42339.1"/>
    <property type="molecule type" value="Genomic_DNA"/>
</dbReference>
<reference evidence="2 3" key="1">
    <citation type="submission" date="2018-09" db="EMBL/GenBank/DDBJ databases">
        <title>A high-quality reference genome of wild soybean provides a powerful tool to mine soybean genomes.</title>
        <authorList>
            <person name="Xie M."/>
            <person name="Chung C.Y.L."/>
            <person name="Li M.-W."/>
            <person name="Wong F.-L."/>
            <person name="Chan T.-F."/>
            <person name="Lam H.-M."/>
        </authorList>
    </citation>
    <scope>NUCLEOTIDE SEQUENCE [LARGE SCALE GENOMIC DNA]</scope>
    <source>
        <strain evidence="3">cv. W05</strain>
        <tissue evidence="2">Hypocotyl of etiolated seedlings</tissue>
    </source>
</reference>
<feature type="domain" description="Reverse transcriptase" evidence="1">
    <location>
        <begin position="290"/>
        <end position="400"/>
    </location>
</feature>
<dbReference type="Proteomes" id="UP000289340">
    <property type="component" value="Chromosome 20"/>
</dbReference>
<name>A0A445F0L3_GLYSO</name>
<dbReference type="AlphaFoldDB" id="A0A445F0L3"/>